<evidence type="ECO:0000256" key="1">
    <source>
        <dbReference type="ARBA" id="ARBA00004761"/>
    </source>
</evidence>
<evidence type="ECO:0000256" key="3">
    <source>
        <dbReference type="ARBA" id="ARBA00011233"/>
    </source>
</evidence>
<dbReference type="CDD" id="cd00452">
    <property type="entry name" value="KDPG_aldolase"/>
    <property type="match status" value="1"/>
</dbReference>
<dbReference type="PROSITE" id="PS00160">
    <property type="entry name" value="ALDOLASE_KDPG_KHG_2"/>
    <property type="match status" value="1"/>
</dbReference>
<evidence type="ECO:0000256" key="4">
    <source>
        <dbReference type="ARBA" id="ARBA00023239"/>
    </source>
</evidence>
<evidence type="ECO:0000256" key="2">
    <source>
        <dbReference type="ARBA" id="ARBA00006906"/>
    </source>
</evidence>
<gene>
    <name evidence="6" type="primary">eda</name>
    <name evidence="6" type="ORF">ACFO4O_08675</name>
</gene>
<organism evidence="6 7">
    <name type="scientific">Glaciecola siphonariae</name>
    <dbReference type="NCBI Taxonomy" id="521012"/>
    <lineage>
        <taxon>Bacteria</taxon>
        <taxon>Pseudomonadati</taxon>
        <taxon>Pseudomonadota</taxon>
        <taxon>Gammaproteobacteria</taxon>
        <taxon>Alteromonadales</taxon>
        <taxon>Alteromonadaceae</taxon>
        <taxon>Glaciecola</taxon>
    </lineage>
</organism>
<comment type="subunit">
    <text evidence="3">Homotrimer.</text>
</comment>
<comment type="caution">
    <text evidence="6">The sequence shown here is derived from an EMBL/GenBank/DDBJ whole genome shotgun (WGS) entry which is preliminary data.</text>
</comment>
<dbReference type="GO" id="GO:0008700">
    <property type="term" value="F:(R,S)-4-hydroxy-2-oxoglutarate aldolase activity"/>
    <property type="evidence" value="ECO:0007669"/>
    <property type="project" value="UniProtKB-EC"/>
</dbReference>
<evidence type="ECO:0000313" key="7">
    <source>
        <dbReference type="Proteomes" id="UP001595897"/>
    </source>
</evidence>
<dbReference type="Gene3D" id="3.20.20.70">
    <property type="entry name" value="Aldolase class I"/>
    <property type="match status" value="1"/>
</dbReference>
<sequence>MKRFSELMAGQTLLPIIQADTVDSGVMTAKAMAAAGLGSVEIVLRTPVSLEALSAIKQEIPELNVGAGTILNQEHLSSALSAGADFIITPAVSASLLQAVKECGLPAAPGVSTTGEILMAYEAGFKELKLFPAALSGGVKFLSAISSVFQAIKFCPTGGVNAQNRHEYLALNNVFAVGGTWVAQKQWIVQQNWQAITDACRDANSPILQQSA</sequence>
<keyword evidence="5" id="KW-0119">Carbohydrate metabolism</keyword>
<dbReference type="InterPro" id="IPR000887">
    <property type="entry name" value="Aldlse_KDPG_KHG"/>
</dbReference>
<dbReference type="EC" id="4.1.3.16" evidence="6"/>
<reference evidence="7" key="1">
    <citation type="journal article" date="2019" name="Int. J. Syst. Evol. Microbiol.">
        <title>The Global Catalogue of Microorganisms (GCM) 10K type strain sequencing project: providing services to taxonomists for standard genome sequencing and annotation.</title>
        <authorList>
            <consortium name="The Broad Institute Genomics Platform"/>
            <consortium name="The Broad Institute Genome Sequencing Center for Infectious Disease"/>
            <person name="Wu L."/>
            <person name="Ma J."/>
        </authorList>
    </citation>
    <scope>NUCLEOTIDE SEQUENCE [LARGE SCALE GENOMIC DNA]</scope>
    <source>
        <strain evidence="7">KACC 12507</strain>
    </source>
</reference>
<dbReference type="SUPFAM" id="SSF51569">
    <property type="entry name" value="Aldolase"/>
    <property type="match status" value="1"/>
</dbReference>
<comment type="pathway">
    <text evidence="1">Carbohydrate acid metabolism.</text>
</comment>
<dbReference type="Proteomes" id="UP001595897">
    <property type="component" value="Unassembled WGS sequence"/>
</dbReference>
<dbReference type="GO" id="GO:0008675">
    <property type="term" value="F:2-dehydro-3-deoxy-phosphogluconate aldolase activity"/>
    <property type="evidence" value="ECO:0007669"/>
    <property type="project" value="UniProtKB-EC"/>
</dbReference>
<comment type="similarity">
    <text evidence="2">Belongs to the KHG/KDPG aldolase family.</text>
</comment>
<dbReference type="PANTHER" id="PTHR30246">
    <property type="entry name" value="2-KETO-3-DEOXY-6-PHOSPHOGLUCONATE ALDOLASE"/>
    <property type="match status" value="1"/>
</dbReference>
<name>A0ABV9LUN7_9ALTE</name>
<dbReference type="NCBIfam" id="TIGR01182">
    <property type="entry name" value="eda"/>
    <property type="match status" value="1"/>
</dbReference>
<proteinExistence type="inferred from homology"/>
<keyword evidence="7" id="KW-1185">Reference proteome</keyword>
<keyword evidence="4 6" id="KW-0456">Lyase</keyword>
<accession>A0ABV9LUN7</accession>
<dbReference type="Pfam" id="PF01081">
    <property type="entry name" value="Aldolase"/>
    <property type="match status" value="1"/>
</dbReference>
<dbReference type="EMBL" id="JBHSGU010000002">
    <property type="protein sequence ID" value="MFC4700227.1"/>
    <property type="molecule type" value="Genomic_DNA"/>
</dbReference>
<dbReference type="EC" id="4.1.2.14" evidence="6"/>
<dbReference type="InterPro" id="IPR013785">
    <property type="entry name" value="Aldolase_TIM"/>
</dbReference>
<evidence type="ECO:0000256" key="5">
    <source>
        <dbReference type="ARBA" id="ARBA00023277"/>
    </source>
</evidence>
<dbReference type="InterPro" id="IPR031338">
    <property type="entry name" value="KDPG/KHG_AS_2"/>
</dbReference>
<dbReference type="PANTHER" id="PTHR30246:SF1">
    <property type="entry name" value="2-DEHYDRO-3-DEOXY-6-PHOSPHOGALACTONATE ALDOLASE-RELATED"/>
    <property type="match status" value="1"/>
</dbReference>
<dbReference type="RefSeq" id="WP_382407463.1">
    <property type="nucleotide sequence ID" value="NZ_JBHSGU010000002.1"/>
</dbReference>
<evidence type="ECO:0000313" key="6">
    <source>
        <dbReference type="EMBL" id="MFC4700227.1"/>
    </source>
</evidence>
<protein>
    <submittedName>
        <fullName evidence="6">Bifunctional 4-hydroxy-2-oxoglutarate aldolase/2-dehydro-3-deoxy-phosphogluconate aldolase</fullName>
        <ecNumber evidence="6">4.1.2.14</ecNumber>
        <ecNumber evidence="6">4.1.3.16</ecNumber>
    </submittedName>
</protein>